<proteinExistence type="predicted"/>
<sequence>MHRLDENFYLRKCYFQREQVPTQTVMRKKMCSNLAQVYFDSMSARLKALAGLEPALDGGGGNWFMPPEELLKGRAVKKPCPRECLSKLGHKGIELITEKLFEDHKKSLQQEMKDALDQNDREWMKTIDEELARLRAATERQLARENTEKIIAAFKEFELMYKSSLNNLESIMMDATVKEIEKVREAAYAEMVEKYKVALKDQAIMLYDRHTKRLARDQKRAKDRFVDEVQRLSTAMTRTAHDLKVDKHIAVQRLRHLLECQKLACQMYVALKEQQDCQNEIDKRKHEQEKKTKLLKDEIALQTLEINRLREKEKVREEFNAIWRRKVCHIVKKLQMFIKYCLRTVPEHAEFFINMETLMLLQLGESYDSVGEGSSVFEQTESESGRKFNTPVPHLRPFILLGDVGRKPVIDETLCPPSRGSSVAHMPVVLINKHCLYAACDQMEHLKDTMSEYIQGRVEYDIGSDREHPCARPVSVTPSQRLQDLQLQGSLMQILQQEEAAIRDVPVECCLCKLPFCFCEPPKTTEPSVTSASVSEIKIPSITILRRSQELMHEREPKIESYMQYVKPTKCECPKIAKKHLKEHLPPYMRMTSRYAQPVIPNYERCPVETIKILVERSRNRPPPPPVEDLEAKTKDVAVQISDIEFDTLCTCFSEDELRKLCREIRHGIKATEAKQQNFEVVEAAFSPVPSYSSKKLASFAMDNAWTLRRMVHKSPELEEIFMKEDCDDLPPKKTCADTRDAF</sequence>
<accession>A0ABQ7Q8T5</accession>
<comment type="caution">
    <text evidence="1">The sequence shown here is derived from an EMBL/GenBank/DDBJ whole genome shotgun (WGS) entry which is preliminary data.</text>
</comment>
<reference evidence="1 2" key="1">
    <citation type="submission" date="2021-06" db="EMBL/GenBank/DDBJ databases">
        <title>A haploid diamondback moth (Plutella xylostella L.) genome assembly resolves 31 chromosomes and identifies a diamide resistance mutation.</title>
        <authorList>
            <person name="Ward C.M."/>
            <person name="Perry K.D."/>
            <person name="Baker G."/>
            <person name="Powis K."/>
            <person name="Heckel D.G."/>
            <person name="Baxter S.W."/>
        </authorList>
    </citation>
    <scope>NUCLEOTIDE SEQUENCE [LARGE SCALE GENOMIC DNA]</scope>
    <source>
        <strain evidence="1 2">LV</strain>
        <tissue evidence="1">Single pupa</tissue>
    </source>
</reference>
<evidence type="ECO:0000313" key="2">
    <source>
        <dbReference type="Proteomes" id="UP000823941"/>
    </source>
</evidence>
<evidence type="ECO:0000313" key="1">
    <source>
        <dbReference type="EMBL" id="KAG7301657.1"/>
    </source>
</evidence>
<dbReference type="Proteomes" id="UP000823941">
    <property type="component" value="Chromosome 19"/>
</dbReference>
<name>A0ABQ7Q8T5_PLUXY</name>
<dbReference type="EMBL" id="JAHIBW010000019">
    <property type="protein sequence ID" value="KAG7301657.1"/>
    <property type="molecule type" value="Genomic_DNA"/>
</dbReference>
<protein>
    <submittedName>
        <fullName evidence="1">Uncharacterized protein</fullName>
    </submittedName>
</protein>
<organism evidence="1 2">
    <name type="scientific">Plutella xylostella</name>
    <name type="common">Diamondback moth</name>
    <name type="synonym">Plutella maculipennis</name>
    <dbReference type="NCBI Taxonomy" id="51655"/>
    <lineage>
        <taxon>Eukaryota</taxon>
        <taxon>Metazoa</taxon>
        <taxon>Ecdysozoa</taxon>
        <taxon>Arthropoda</taxon>
        <taxon>Hexapoda</taxon>
        <taxon>Insecta</taxon>
        <taxon>Pterygota</taxon>
        <taxon>Neoptera</taxon>
        <taxon>Endopterygota</taxon>
        <taxon>Lepidoptera</taxon>
        <taxon>Glossata</taxon>
        <taxon>Ditrysia</taxon>
        <taxon>Yponomeutoidea</taxon>
        <taxon>Plutellidae</taxon>
        <taxon>Plutella</taxon>
    </lineage>
</organism>
<gene>
    <name evidence="1" type="ORF">JYU34_014631</name>
</gene>
<keyword evidence="2" id="KW-1185">Reference proteome</keyword>